<dbReference type="PANTHER" id="PTHR28063:SF1">
    <property type="entry name" value="RNA POLYMERASE II NUCLEAR LOCALIZATION PROTEIN IWR1"/>
    <property type="match status" value="1"/>
</dbReference>
<evidence type="ECO:0000313" key="5">
    <source>
        <dbReference type="Proteomes" id="UP000756346"/>
    </source>
</evidence>
<feature type="compositionally biased region" description="Acidic residues" evidence="2">
    <location>
        <begin position="401"/>
        <end position="410"/>
    </location>
</feature>
<gene>
    <name evidence="4" type="ORF">B0I36DRAFT_315033</name>
</gene>
<keyword evidence="5" id="KW-1185">Reference proteome</keyword>
<dbReference type="Pfam" id="PF08574">
    <property type="entry name" value="Iwr1"/>
    <property type="match status" value="1"/>
</dbReference>
<dbReference type="OrthoDB" id="6255506at2759"/>
<feature type="compositionally biased region" description="Basic and acidic residues" evidence="2">
    <location>
        <begin position="34"/>
        <end position="49"/>
    </location>
</feature>
<dbReference type="EMBL" id="JAGTJQ010000002">
    <property type="protein sequence ID" value="KAH7037899.1"/>
    <property type="molecule type" value="Genomic_DNA"/>
</dbReference>
<feature type="compositionally biased region" description="Basic and acidic residues" evidence="2">
    <location>
        <begin position="411"/>
        <end position="427"/>
    </location>
</feature>
<feature type="compositionally biased region" description="Polar residues" evidence="2">
    <location>
        <begin position="68"/>
        <end position="77"/>
    </location>
</feature>
<accession>A0A9P8YH73</accession>
<dbReference type="RefSeq" id="XP_046017020.1">
    <property type="nucleotide sequence ID" value="XM_046152837.1"/>
</dbReference>
<evidence type="ECO:0000313" key="4">
    <source>
        <dbReference type="EMBL" id="KAH7037899.1"/>
    </source>
</evidence>
<feature type="compositionally biased region" description="Basic and acidic residues" evidence="2">
    <location>
        <begin position="105"/>
        <end position="117"/>
    </location>
</feature>
<dbReference type="InterPro" id="IPR040150">
    <property type="entry name" value="Iwr1"/>
</dbReference>
<protein>
    <recommendedName>
        <fullName evidence="3">Transcription factor Iwr1 domain-containing protein</fullName>
    </recommendedName>
</protein>
<comment type="similarity">
    <text evidence="1">Belongs to the IWR1/SLC7A6OS family.</text>
</comment>
<feature type="compositionally biased region" description="Basic and acidic residues" evidence="2">
    <location>
        <begin position="280"/>
        <end position="297"/>
    </location>
</feature>
<feature type="compositionally biased region" description="Acidic residues" evidence="2">
    <location>
        <begin position="376"/>
        <end position="387"/>
    </location>
</feature>
<comment type="caution">
    <text evidence="4">The sequence shown here is derived from an EMBL/GenBank/DDBJ whole genome shotgun (WGS) entry which is preliminary data.</text>
</comment>
<feature type="compositionally biased region" description="Acidic residues" evidence="2">
    <location>
        <begin position="298"/>
        <end position="310"/>
    </location>
</feature>
<dbReference type="GO" id="GO:0005737">
    <property type="term" value="C:cytoplasm"/>
    <property type="evidence" value="ECO:0007669"/>
    <property type="project" value="TreeGrafter"/>
</dbReference>
<feature type="region of interest" description="Disordered" evidence="2">
    <location>
        <begin position="157"/>
        <end position="195"/>
    </location>
</feature>
<proteinExistence type="inferred from homology"/>
<evidence type="ECO:0000256" key="1">
    <source>
        <dbReference type="ARBA" id="ARBA00010218"/>
    </source>
</evidence>
<name>A0A9P8YH73_9PEZI</name>
<sequence>MSLPPQLIRIKRKAADESPVSFLRVQESKRHRSDHFVYQRQDVDAKFAERAAPPQKPVIHTFPRRTHATPSQTSTEASPVAAPAERPRAGDQHGEPTTNISSKAPEPRQFHISRQDMLRASPQTTSKARGGVSKKRQAPTVFVERKIKQVSAKKLDKLRSHPDVTRSTSAESLREDATMEGMDVDTTPPRKYKKPGVAKFVNNSKEPRGAKAEAPATITDRWRNVDLGQLSAEMNAYTLEQIGLNIKQADEEEQRRRNSAKKQQPTSPLRYKPKAPPQRYADRHPEATQAKLDREMADLDENMSDGSDDDDYIIETYVRVPASRIGEHVPPQTVGLLVFDGEPDIEYFYGDGSDSEDEWAEDEEDENAENYYTADYPDDEVASDDEYGYNAYAYRTGNASDLEEYDANSDDDIHRSEGEDNEEGRFAKFKAEYEARKGL</sequence>
<organism evidence="4 5">
    <name type="scientific">Microdochium trichocladiopsis</name>
    <dbReference type="NCBI Taxonomy" id="1682393"/>
    <lineage>
        <taxon>Eukaryota</taxon>
        <taxon>Fungi</taxon>
        <taxon>Dikarya</taxon>
        <taxon>Ascomycota</taxon>
        <taxon>Pezizomycotina</taxon>
        <taxon>Sordariomycetes</taxon>
        <taxon>Xylariomycetidae</taxon>
        <taxon>Xylariales</taxon>
        <taxon>Microdochiaceae</taxon>
        <taxon>Microdochium</taxon>
    </lineage>
</organism>
<feature type="region of interest" description="Disordered" evidence="2">
    <location>
        <begin position="1"/>
        <end position="140"/>
    </location>
</feature>
<reference evidence="4" key="1">
    <citation type="journal article" date="2021" name="Nat. Commun.">
        <title>Genetic determinants of endophytism in the Arabidopsis root mycobiome.</title>
        <authorList>
            <person name="Mesny F."/>
            <person name="Miyauchi S."/>
            <person name="Thiergart T."/>
            <person name="Pickel B."/>
            <person name="Atanasova L."/>
            <person name="Karlsson M."/>
            <person name="Huettel B."/>
            <person name="Barry K.W."/>
            <person name="Haridas S."/>
            <person name="Chen C."/>
            <person name="Bauer D."/>
            <person name="Andreopoulos W."/>
            <person name="Pangilinan J."/>
            <person name="LaButti K."/>
            <person name="Riley R."/>
            <person name="Lipzen A."/>
            <person name="Clum A."/>
            <person name="Drula E."/>
            <person name="Henrissat B."/>
            <person name="Kohler A."/>
            <person name="Grigoriev I.V."/>
            <person name="Martin F.M."/>
            <person name="Hacquard S."/>
        </authorList>
    </citation>
    <scope>NUCLEOTIDE SEQUENCE</scope>
    <source>
        <strain evidence="4">MPI-CAGE-CH-0230</strain>
    </source>
</reference>
<dbReference type="InterPro" id="IPR013883">
    <property type="entry name" value="TF_Iwr1_dom"/>
</dbReference>
<dbReference type="GeneID" id="70182383"/>
<dbReference type="AlphaFoldDB" id="A0A9P8YH73"/>
<evidence type="ECO:0000256" key="2">
    <source>
        <dbReference type="SAM" id="MobiDB-lite"/>
    </source>
</evidence>
<feature type="region of interest" description="Disordered" evidence="2">
    <location>
        <begin position="349"/>
        <end position="427"/>
    </location>
</feature>
<feature type="compositionally biased region" description="Acidic residues" evidence="2">
    <location>
        <begin position="353"/>
        <end position="368"/>
    </location>
</feature>
<feature type="domain" description="Transcription factor Iwr1" evidence="3">
    <location>
        <begin position="310"/>
        <end position="380"/>
    </location>
</feature>
<feature type="region of interest" description="Disordered" evidence="2">
    <location>
        <begin position="250"/>
        <end position="310"/>
    </location>
</feature>
<dbReference type="GO" id="GO:0006606">
    <property type="term" value="P:protein import into nucleus"/>
    <property type="evidence" value="ECO:0007669"/>
    <property type="project" value="InterPro"/>
</dbReference>
<feature type="compositionally biased region" description="Basic and acidic residues" evidence="2">
    <location>
        <begin position="85"/>
        <end position="94"/>
    </location>
</feature>
<dbReference type="Proteomes" id="UP000756346">
    <property type="component" value="Unassembled WGS sequence"/>
</dbReference>
<evidence type="ECO:0000259" key="3">
    <source>
        <dbReference type="Pfam" id="PF08574"/>
    </source>
</evidence>
<dbReference type="PANTHER" id="PTHR28063">
    <property type="entry name" value="RNA POLYMERASE II NUCLEAR LOCALIZATION PROTEIN IWR1"/>
    <property type="match status" value="1"/>
</dbReference>